<feature type="binding site" evidence="7">
    <location>
        <position position="132"/>
    </location>
    <ligand>
        <name>Zn(2+)</name>
        <dbReference type="ChEBI" id="CHEBI:29105"/>
    </ligand>
</feature>
<dbReference type="InterPro" id="IPR006680">
    <property type="entry name" value="Amidohydro-rel"/>
</dbReference>
<dbReference type="SUPFAM" id="SSF51338">
    <property type="entry name" value="Composite domain of metallo-dependent hydrolases"/>
    <property type="match status" value="1"/>
</dbReference>
<feature type="active site" description="Proton donor/acceptor" evidence="6">
    <location>
        <position position="280"/>
    </location>
</feature>
<dbReference type="GO" id="GO:0008448">
    <property type="term" value="F:N-acetylglucosamine-6-phosphate deacetylase activity"/>
    <property type="evidence" value="ECO:0007669"/>
    <property type="project" value="UniProtKB-EC"/>
</dbReference>
<keyword evidence="10" id="KW-1185">Reference proteome</keyword>
<dbReference type="Pfam" id="PF01979">
    <property type="entry name" value="Amidohydro_1"/>
    <property type="match status" value="1"/>
</dbReference>
<feature type="binding site" evidence="7">
    <location>
        <position position="197"/>
    </location>
    <ligand>
        <name>Zn(2+)</name>
        <dbReference type="ChEBI" id="CHEBI:29105"/>
    </ligand>
</feature>
<dbReference type="RefSeq" id="WP_262395199.1">
    <property type="nucleotide sequence ID" value="NZ_JACRTD010000004.1"/>
</dbReference>
<dbReference type="Gene3D" id="2.30.40.10">
    <property type="entry name" value="Urease, subunit C, domain 1"/>
    <property type="match status" value="1"/>
</dbReference>
<keyword evidence="3 5" id="KW-0378">Hydrolase</keyword>
<dbReference type="NCBIfam" id="TIGR00221">
    <property type="entry name" value="nagA"/>
    <property type="match status" value="1"/>
</dbReference>
<dbReference type="PANTHER" id="PTHR11113">
    <property type="entry name" value="N-ACETYLGLUCOSAMINE-6-PHOSPHATE DEACETYLASE"/>
    <property type="match status" value="1"/>
</dbReference>
<dbReference type="GO" id="GO:0006046">
    <property type="term" value="P:N-acetylglucosamine catabolic process"/>
    <property type="evidence" value="ECO:0007669"/>
    <property type="project" value="TreeGrafter"/>
</dbReference>
<protein>
    <submittedName>
        <fullName evidence="9">N-acetylglucosamine-6-phosphate deacetylase</fullName>
        <ecNumber evidence="9">3.5.1.25</ecNumber>
    </submittedName>
</protein>
<comment type="caution">
    <text evidence="9">The sequence shown here is derived from an EMBL/GenBank/DDBJ whole genome shotgun (WGS) entry which is preliminary data.</text>
</comment>
<dbReference type="PIRSF" id="PIRSF038994">
    <property type="entry name" value="NagA"/>
    <property type="match status" value="1"/>
</dbReference>
<dbReference type="Gene3D" id="3.20.20.140">
    <property type="entry name" value="Metal-dependent hydrolases"/>
    <property type="match status" value="1"/>
</dbReference>
<name>A0A926IH08_9FIRM</name>
<comment type="cofactor">
    <cofactor evidence="7">
        <name>a divalent metal cation</name>
        <dbReference type="ChEBI" id="CHEBI:60240"/>
    </cofactor>
    <text evidence="7">Binds 1 divalent metal cation per subunit.</text>
</comment>
<dbReference type="CDD" id="cd00854">
    <property type="entry name" value="NagA"/>
    <property type="match status" value="1"/>
</dbReference>
<keyword evidence="4 5" id="KW-0119">Carbohydrate metabolism</keyword>
<dbReference type="InterPro" id="IPR032466">
    <property type="entry name" value="Metal_Hydrolase"/>
</dbReference>
<proteinExistence type="inferred from homology"/>
<evidence type="ECO:0000313" key="9">
    <source>
        <dbReference type="EMBL" id="MBC8585419.1"/>
    </source>
</evidence>
<dbReference type="AlphaFoldDB" id="A0A926IH08"/>
<keyword evidence="2 7" id="KW-0479">Metal-binding</keyword>
<dbReference type="GO" id="GO:0046872">
    <property type="term" value="F:metal ion binding"/>
    <property type="evidence" value="ECO:0007669"/>
    <property type="project" value="UniProtKB-KW"/>
</dbReference>
<dbReference type="PANTHER" id="PTHR11113:SF14">
    <property type="entry name" value="N-ACETYLGLUCOSAMINE-6-PHOSPHATE DEACETYLASE"/>
    <property type="match status" value="1"/>
</dbReference>
<gene>
    <name evidence="9" type="primary">nagA</name>
    <name evidence="9" type="ORF">H8705_07465</name>
</gene>
<evidence type="ECO:0000256" key="7">
    <source>
        <dbReference type="PIRSR" id="PIRSR038994-3"/>
    </source>
</evidence>
<organism evidence="9 10">
    <name type="scientific">Youxingia wuxianensis</name>
    <dbReference type="NCBI Taxonomy" id="2763678"/>
    <lineage>
        <taxon>Bacteria</taxon>
        <taxon>Bacillati</taxon>
        <taxon>Bacillota</taxon>
        <taxon>Clostridia</taxon>
        <taxon>Eubacteriales</taxon>
        <taxon>Oscillospiraceae</taxon>
        <taxon>Youxingia</taxon>
    </lineage>
</organism>
<evidence type="ECO:0000256" key="5">
    <source>
        <dbReference type="PIRNR" id="PIRNR038994"/>
    </source>
</evidence>
<accession>A0A926IH08</accession>
<dbReference type="InterPro" id="IPR011059">
    <property type="entry name" value="Metal-dep_hydrolase_composite"/>
</dbReference>
<dbReference type="EC" id="3.5.1.25" evidence="9"/>
<evidence type="ECO:0000313" key="10">
    <source>
        <dbReference type="Proteomes" id="UP000623678"/>
    </source>
</evidence>
<dbReference type="EMBL" id="JACRTD010000004">
    <property type="protein sequence ID" value="MBC8585419.1"/>
    <property type="molecule type" value="Genomic_DNA"/>
</dbReference>
<dbReference type="Proteomes" id="UP000623678">
    <property type="component" value="Unassembled WGS sequence"/>
</dbReference>
<evidence type="ECO:0000259" key="8">
    <source>
        <dbReference type="Pfam" id="PF01979"/>
    </source>
</evidence>
<evidence type="ECO:0000256" key="1">
    <source>
        <dbReference type="ARBA" id="ARBA00010716"/>
    </source>
</evidence>
<evidence type="ECO:0000256" key="2">
    <source>
        <dbReference type="ARBA" id="ARBA00022723"/>
    </source>
</evidence>
<evidence type="ECO:0000256" key="6">
    <source>
        <dbReference type="PIRSR" id="PIRSR038994-1"/>
    </source>
</evidence>
<feature type="domain" description="Amidohydrolase-related" evidence="8">
    <location>
        <begin position="54"/>
        <end position="391"/>
    </location>
</feature>
<reference evidence="9" key="1">
    <citation type="submission" date="2020-08" db="EMBL/GenBank/DDBJ databases">
        <title>Genome public.</title>
        <authorList>
            <person name="Liu C."/>
            <person name="Sun Q."/>
        </authorList>
    </citation>
    <scope>NUCLEOTIDE SEQUENCE</scope>
    <source>
        <strain evidence="9">NSJ-64</strain>
    </source>
</reference>
<feature type="binding site" evidence="7">
    <location>
        <position position="218"/>
    </location>
    <ligand>
        <name>Zn(2+)</name>
        <dbReference type="ChEBI" id="CHEBI:29105"/>
    </ligand>
</feature>
<comment type="similarity">
    <text evidence="1 5">Belongs to the metallo-dependent hydrolases superfamily. NagA family.</text>
</comment>
<sequence>MITVIKNGKLITPSGVLKDHLLVIEDSKILGIYPKEKLPQKYYNEPVVDALGEYVSPGFIDIHVHGGGGVEASGSSPSQIVKMCAAHAGYGTTSLLPTTVTNRLENIQQTVYAIRDAAQLCHECNILGAHLEGPYFSPAQCGAQNPDFIIQPKPEQYLPLLDSWDGIKIVGAAPEIDGALELGQELRRRGILASVAHSDATFEQVEEAMIYGYSDITHIYSGCSMVHRVNAYRIAGIVEAGLCLEGLTVQVIADGKHLPASLLKLIYKCKGPSHISLITDGLCAAATQMEEGAVVHQDNGLDTIYDDGVMKMMDKQAFAGSVATMNRLVCNMITLAGVPLADAVTMATLTPAKVIGMDKCKGSLSPGKDADIIFFNEDIQVSTVMVMGRKVK</sequence>
<evidence type="ECO:0000256" key="3">
    <source>
        <dbReference type="ARBA" id="ARBA00022801"/>
    </source>
</evidence>
<dbReference type="InterPro" id="IPR003764">
    <property type="entry name" value="GlcNAc_6-P_deAcase"/>
</dbReference>
<dbReference type="SUPFAM" id="SSF51556">
    <property type="entry name" value="Metallo-dependent hydrolases"/>
    <property type="match status" value="1"/>
</dbReference>
<evidence type="ECO:0000256" key="4">
    <source>
        <dbReference type="ARBA" id="ARBA00023277"/>
    </source>
</evidence>